<dbReference type="KEGG" id="drm:Dred_1025"/>
<dbReference type="eggNOG" id="COG4970">
    <property type="taxonomic scope" value="Bacteria"/>
</dbReference>
<dbReference type="GO" id="GO:0030420">
    <property type="term" value="P:establishment of competence for transformation"/>
    <property type="evidence" value="ECO:0007669"/>
    <property type="project" value="InterPro"/>
</dbReference>
<evidence type="ECO:0000313" key="3">
    <source>
        <dbReference type="Proteomes" id="UP000001556"/>
    </source>
</evidence>
<keyword evidence="3" id="KW-1185">Reference proteome</keyword>
<protein>
    <recommendedName>
        <fullName evidence="4">Prepilin-type N-terminal cleavage/methylation domain-containing protein</fullName>
    </recommendedName>
</protein>
<dbReference type="EMBL" id="CP000612">
    <property type="protein sequence ID" value="ABO49560.1"/>
    <property type="molecule type" value="Genomic_DNA"/>
</dbReference>
<dbReference type="InterPro" id="IPR016785">
    <property type="entry name" value="ComGD"/>
</dbReference>
<keyword evidence="1" id="KW-1133">Transmembrane helix</keyword>
<dbReference type="PIRSF" id="PIRSF021292">
    <property type="entry name" value="Competence_ComGD"/>
    <property type="match status" value="1"/>
</dbReference>
<evidence type="ECO:0008006" key="4">
    <source>
        <dbReference type="Google" id="ProtNLM"/>
    </source>
</evidence>
<dbReference type="AlphaFoldDB" id="A4J3A7"/>
<dbReference type="STRING" id="349161.Dred_1025"/>
<feature type="transmembrane region" description="Helical" evidence="1">
    <location>
        <begin position="21"/>
        <end position="39"/>
    </location>
</feature>
<dbReference type="Proteomes" id="UP000001556">
    <property type="component" value="Chromosome"/>
</dbReference>
<gene>
    <name evidence="2" type="ordered locus">Dred_1025</name>
</gene>
<sequence>MNTKFYKKLLSVFGKNQAFSLVEVIISLLFITTILAIALPKLTNSLAHYQTITTVRQLVSDIQFTQQLATKSEDPYAGYEIFFKPTKEQYLILHGTKTLRTVTFPNAVDLAGTNLSQGGKINFLSFNIQGNPLNAGTITIINRRSGKGYFIHITVLTGRIRVDTT</sequence>
<dbReference type="InterPro" id="IPR045584">
    <property type="entry name" value="Pilin-like"/>
</dbReference>
<organism evidence="2 3">
    <name type="scientific">Desulforamulus reducens (strain ATCC BAA-1160 / DSM 100696 / MI-1)</name>
    <name type="common">Desulfotomaculum reducens</name>
    <dbReference type="NCBI Taxonomy" id="349161"/>
    <lineage>
        <taxon>Bacteria</taxon>
        <taxon>Bacillati</taxon>
        <taxon>Bacillota</taxon>
        <taxon>Clostridia</taxon>
        <taxon>Eubacteriales</taxon>
        <taxon>Peptococcaceae</taxon>
        <taxon>Desulforamulus</taxon>
    </lineage>
</organism>
<keyword evidence="1" id="KW-0812">Transmembrane</keyword>
<dbReference type="SUPFAM" id="SSF54523">
    <property type="entry name" value="Pili subunits"/>
    <property type="match status" value="1"/>
</dbReference>
<keyword evidence="1" id="KW-0472">Membrane</keyword>
<dbReference type="RefSeq" id="WP_011877387.1">
    <property type="nucleotide sequence ID" value="NC_009253.1"/>
</dbReference>
<name>A4J3A7_DESRM</name>
<proteinExistence type="predicted"/>
<accession>A4J3A7</accession>
<reference evidence="2 3" key="1">
    <citation type="submission" date="2007-03" db="EMBL/GenBank/DDBJ databases">
        <title>Complete sequence of Desulfotomaculum reducens MI-1.</title>
        <authorList>
            <consortium name="US DOE Joint Genome Institute"/>
            <person name="Copeland A."/>
            <person name="Lucas S."/>
            <person name="Lapidus A."/>
            <person name="Barry K."/>
            <person name="Detter J.C."/>
            <person name="Glavina del Rio T."/>
            <person name="Hammon N."/>
            <person name="Israni S."/>
            <person name="Dalin E."/>
            <person name="Tice H."/>
            <person name="Pitluck S."/>
            <person name="Sims D."/>
            <person name="Brettin T."/>
            <person name="Bruce D."/>
            <person name="Han C."/>
            <person name="Tapia R."/>
            <person name="Schmutz J."/>
            <person name="Larimer F."/>
            <person name="Land M."/>
            <person name="Hauser L."/>
            <person name="Kyrpides N."/>
            <person name="Kim E."/>
            <person name="Tebo B.M."/>
            <person name="Richardson P."/>
        </authorList>
    </citation>
    <scope>NUCLEOTIDE SEQUENCE [LARGE SCALE GENOMIC DNA]</scope>
    <source>
        <strain evidence="2 3">MI-1</strain>
    </source>
</reference>
<dbReference type="OrthoDB" id="1787034at2"/>
<evidence type="ECO:0000256" key="1">
    <source>
        <dbReference type="SAM" id="Phobius"/>
    </source>
</evidence>
<evidence type="ECO:0000313" key="2">
    <source>
        <dbReference type="EMBL" id="ABO49560.1"/>
    </source>
</evidence>
<dbReference type="HOGENOM" id="CLU_1608224_0_0_9"/>